<protein>
    <recommendedName>
        <fullName evidence="4">Spore coat protein CotH</fullName>
    </recommendedName>
</protein>
<organism evidence="2 3">
    <name type="scientific">Rubricoccus marinus</name>
    <dbReference type="NCBI Taxonomy" id="716817"/>
    <lineage>
        <taxon>Bacteria</taxon>
        <taxon>Pseudomonadati</taxon>
        <taxon>Rhodothermota</taxon>
        <taxon>Rhodothermia</taxon>
        <taxon>Rhodothermales</taxon>
        <taxon>Rubricoccaceae</taxon>
        <taxon>Rubricoccus</taxon>
    </lineage>
</organism>
<dbReference type="RefSeq" id="WP_179270987.1">
    <property type="nucleotide sequence ID" value="NZ_MQWB01000001.1"/>
</dbReference>
<dbReference type="InterPro" id="IPR014867">
    <property type="entry name" value="Spore_coat_CotH_CotH2/3/7"/>
</dbReference>
<evidence type="ECO:0000256" key="1">
    <source>
        <dbReference type="SAM" id="MobiDB-lite"/>
    </source>
</evidence>
<feature type="region of interest" description="Disordered" evidence="1">
    <location>
        <begin position="52"/>
        <end position="78"/>
    </location>
</feature>
<dbReference type="AlphaFoldDB" id="A0A259TWT3"/>
<keyword evidence="3" id="KW-1185">Reference proteome</keyword>
<accession>A0A259TWT3</accession>
<dbReference type="Proteomes" id="UP000216446">
    <property type="component" value="Unassembled WGS sequence"/>
</dbReference>
<dbReference type="InParanoid" id="A0A259TWT3"/>
<evidence type="ECO:0000313" key="3">
    <source>
        <dbReference type="Proteomes" id="UP000216446"/>
    </source>
</evidence>
<evidence type="ECO:0008006" key="4">
    <source>
        <dbReference type="Google" id="ProtNLM"/>
    </source>
</evidence>
<reference evidence="2 3" key="1">
    <citation type="submission" date="2016-11" db="EMBL/GenBank/DDBJ databases">
        <title>Study of marine rhodopsin-containing bacteria.</title>
        <authorList>
            <person name="Yoshizawa S."/>
            <person name="Kumagai Y."/>
            <person name="Kogure K."/>
        </authorList>
    </citation>
    <scope>NUCLEOTIDE SEQUENCE [LARGE SCALE GENOMIC DNA]</scope>
    <source>
        <strain evidence="2 3">SG-29</strain>
    </source>
</reference>
<dbReference type="EMBL" id="MQWB01000001">
    <property type="protein sequence ID" value="OZC02044.1"/>
    <property type="molecule type" value="Genomic_DNA"/>
</dbReference>
<comment type="caution">
    <text evidence="2">The sequence shown here is derived from an EMBL/GenBank/DDBJ whole genome shotgun (WGS) entry which is preliminary data.</text>
</comment>
<sequence length="549" mass="60043">MAHRVSVRERLWRGLGVLAVSALIAGPLAGQTLTSSNLPIVLIETDEPIPDEPKVPGRMRVIDNGGGRRNAVTDPPTGYDGHIGIEVRGATSQLFPKKQYALETRDADGENRNVPLLGMPSENDWILHAPYTDKTLVRNAVAYRLVRRMGRYASRTRFCEVIVNGEYQGVYLLLEKIKRDGDRVDIATLNPDETSGDDLTGGYIVKVDKAAGGEVGGWDSPLPPPYPFGRRVRWEYHEPSPEEIAPEQAAYIERTITAFEQAVATENYDDPARGFLPLVDLGSFVDVVILNEVTKNIDGYRASTYLHKDKDSVDGRLKAGPVWDFNLALGNASFGGGADHRGFQFDWDDRADGIPIPFWWARMARSEPFQAAMKTRWTELRAGPLAPDSLDALVDETVGEIAEASARNFERWPTVGKPVWGNAYVGETYAEDVRYLKAFTRRRAAWMDGALARGLGAPGPGPAVVLSRPWPSPASGDAQVTLTTGSADRIRLDLVDAQGRLVRTVFEGPVDGGTRTVTVQTAGLATGTYFLVASGALGTFSRPLVVVRR</sequence>
<gene>
    <name evidence="2" type="ORF">BSZ36_03035</name>
</gene>
<name>A0A259TWT3_9BACT</name>
<proteinExistence type="predicted"/>
<evidence type="ECO:0000313" key="2">
    <source>
        <dbReference type="EMBL" id="OZC02044.1"/>
    </source>
</evidence>
<dbReference type="Pfam" id="PF08757">
    <property type="entry name" value="CotH"/>
    <property type="match status" value="1"/>
</dbReference>